<dbReference type="PANTHER" id="PTHR10721:SF1">
    <property type="entry name" value="MITOCHONDRIAL IMPORT INNER MEMBRANE TRANSLOCASE SUBUNIT TIM44"/>
    <property type="match status" value="1"/>
</dbReference>
<dbReference type="InterPro" id="IPR007379">
    <property type="entry name" value="Tim44-like_dom"/>
</dbReference>
<keyword evidence="6" id="KW-0472">Membrane</keyword>
<keyword evidence="4" id="KW-0809">Transit peptide</keyword>
<dbReference type="GeneID" id="16993962"/>
<dbReference type="RefSeq" id="XP_005534968.1">
    <property type="nucleotide sequence ID" value="XM_005534911.1"/>
</dbReference>
<evidence type="ECO:0000256" key="5">
    <source>
        <dbReference type="ARBA" id="ARBA00023128"/>
    </source>
</evidence>
<dbReference type="OrthoDB" id="10265990at2759"/>
<feature type="chain" id="PRO_5004017712" evidence="8">
    <location>
        <begin position="28"/>
        <end position="427"/>
    </location>
</feature>
<evidence type="ECO:0000256" key="7">
    <source>
        <dbReference type="SAM" id="MobiDB-lite"/>
    </source>
</evidence>
<dbReference type="KEGG" id="cme:CYME_CMJ253C"/>
<feature type="signal peptide" evidence="8">
    <location>
        <begin position="1"/>
        <end position="27"/>
    </location>
</feature>
<feature type="region of interest" description="Disordered" evidence="7">
    <location>
        <begin position="136"/>
        <end position="198"/>
    </location>
</feature>
<evidence type="ECO:0000256" key="8">
    <source>
        <dbReference type="SAM" id="SignalP"/>
    </source>
</evidence>
<dbReference type="GO" id="GO:0030150">
    <property type="term" value="P:protein import into mitochondrial matrix"/>
    <property type="evidence" value="ECO:0007669"/>
    <property type="project" value="TreeGrafter"/>
</dbReference>
<feature type="compositionally biased region" description="Low complexity" evidence="7">
    <location>
        <begin position="87"/>
        <end position="99"/>
    </location>
</feature>
<keyword evidence="3" id="KW-0999">Mitochondrion inner membrane</keyword>
<keyword evidence="8" id="KW-0732">Signal</keyword>
<dbReference type="eggNOG" id="KOG2580">
    <property type="taxonomic scope" value="Eukaryota"/>
</dbReference>
<evidence type="ECO:0000313" key="11">
    <source>
        <dbReference type="Proteomes" id="UP000007014"/>
    </source>
</evidence>
<reference evidence="10 11" key="1">
    <citation type="journal article" date="2004" name="Nature">
        <title>Genome sequence of the ultrasmall unicellular red alga Cyanidioschyzon merolae 10D.</title>
        <authorList>
            <person name="Matsuzaki M."/>
            <person name="Misumi O."/>
            <person name="Shin-i T."/>
            <person name="Maruyama S."/>
            <person name="Takahara M."/>
            <person name="Miyagishima S."/>
            <person name="Mori T."/>
            <person name="Nishida K."/>
            <person name="Yagisawa F."/>
            <person name="Nishida K."/>
            <person name="Yoshida Y."/>
            <person name="Nishimura Y."/>
            <person name="Nakao S."/>
            <person name="Kobayashi T."/>
            <person name="Momoyama Y."/>
            <person name="Higashiyama T."/>
            <person name="Minoda A."/>
            <person name="Sano M."/>
            <person name="Nomoto H."/>
            <person name="Oishi K."/>
            <person name="Hayashi H."/>
            <person name="Ohta F."/>
            <person name="Nishizaka S."/>
            <person name="Haga S."/>
            <person name="Miura S."/>
            <person name="Morishita T."/>
            <person name="Kabeya Y."/>
            <person name="Terasawa K."/>
            <person name="Suzuki Y."/>
            <person name="Ishii Y."/>
            <person name="Asakawa S."/>
            <person name="Takano H."/>
            <person name="Ohta N."/>
            <person name="Kuroiwa H."/>
            <person name="Tanaka K."/>
            <person name="Shimizu N."/>
            <person name="Sugano S."/>
            <person name="Sato N."/>
            <person name="Nozaki H."/>
            <person name="Ogasawara N."/>
            <person name="Kohara Y."/>
            <person name="Kuroiwa T."/>
        </authorList>
    </citation>
    <scope>NUCLEOTIDE SEQUENCE [LARGE SCALE GENOMIC DNA]</scope>
    <source>
        <strain evidence="10 11">10D</strain>
    </source>
</reference>
<dbReference type="EMBL" id="AP006492">
    <property type="protein sequence ID" value="BAM80361.1"/>
    <property type="molecule type" value="Genomic_DNA"/>
</dbReference>
<feature type="region of interest" description="Disordered" evidence="7">
    <location>
        <begin position="26"/>
        <end position="106"/>
    </location>
</feature>
<organism evidence="10 11">
    <name type="scientific">Cyanidioschyzon merolae (strain NIES-3377 / 10D)</name>
    <name type="common">Unicellular red alga</name>
    <dbReference type="NCBI Taxonomy" id="280699"/>
    <lineage>
        <taxon>Eukaryota</taxon>
        <taxon>Rhodophyta</taxon>
        <taxon>Bangiophyceae</taxon>
        <taxon>Cyanidiales</taxon>
        <taxon>Cyanidiaceae</taxon>
        <taxon>Cyanidioschyzon</taxon>
    </lineage>
</organism>
<comment type="subcellular location">
    <subcellularLocation>
        <location evidence="1">Mitochondrion inner membrane</location>
    </subcellularLocation>
</comment>
<evidence type="ECO:0000256" key="4">
    <source>
        <dbReference type="ARBA" id="ARBA00022946"/>
    </source>
</evidence>
<dbReference type="Proteomes" id="UP000007014">
    <property type="component" value="Chromosome 10"/>
</dbReference>
<evidence type="ECO:0000256" key="1">
    <source>
        <dbReference type="ARBA" id="ARBA00004273"/>
    </source>
</evidence>
<dbReference type="STRING" id="280699.M1URW8"/>
<dbReference type="AlphaFoldDB" id="M1URW8"/>
<dbReference type="Gene3D" id="3.10.450.240">
    <property type="match status" value="1"/>
</dbReference>
<evidence type="ECO:0000256" key="6">
    <source>
        <dbReference type="ARBA" id="ARBA00023136"/>
    </source>
</evidence>
<keyword evidence="5" id="KW-0496">Mitochondrion</keyword>
<dbReference type="PANTHER" id="PTHR10721">
    <property type="entry name" value="MITOCHONDRIAL IMPORT INNER MEMBRANE TRANSLOCASE SUBUNIT TIM44"/>
    <property type="match status" value="1"/>
</dbReference>
<sequence length="427" mass="46579">MWRPITSRQLSVLCWRLGSTALTRTSAARVNAGRRRPNELRPLLRRPCTSETSTSAKPVSATARTSAAPEPRTTESASTAEVDQHTSSSSVAEAAPEAVQAYRPGDRRPGWAGFFRGLFGGTQAAIEDTLAAEARRRGQLNDAEPVRASVQRAHRSRSAATSHATSTASAANREAGTALVPQGRVRSHDDDAQGDASTTTGYASVLNRIFSRFAGSPFMRSVLEAKERVSERLDESDHPVVNVFRTIHDRFFAENEMAQVIGAIRTLDPKFTISRFLVDIESRLIPTVLGAYLAGDLETLQEHCTEEAFAMMAASIHERRLSGIVMDTRILDLDHVELVTGRFLDEEPVLIVQFTTQQIHCLRDLHGEVIEGAPDNIRAVYYVWALCPAFAGEPAASAAAAAAAEDTTFTPTWRLMEMVVRGAHATI</sequence>
<dbReference type="SMART" id="SM00978">
    <property type="entry name" value="Tim44"/>
    <property type="match status" value="1"/>
</dbReference>
<feature type="compositionally biased region" description="Low complexity" evidence="7">
    <location>
        <begin position="158"/>
        <end position="171"/>
    </location>
</feature>
<feature type="compositionally biased region" description="Polar residues" evidence="7">
    <location>
        <begin position="49"/>
        <end position="65"/>
    </location>
</feature>
<evidence type="ECO:0000256" key="2">
    <source>
        <dbReference type="ARBA" id="ARBA00009597"/>
    </source>
</evidence>
<dbReference type="SUPFAM" id="SSF54427">
    <property type="entry name" value="NTF2-like"/>
    <property type="match status" value="1"/>
</dbReference>
<reference evidence="10 11" key="2">
    <citation type="journal article" date="2007" name="BMC Biol.">
        <title>A 100%-complete sequence reveals unusually simple genomic features in the hot-spring red alga Cyanidioschyzon merolae.</title>
        <authorList>
            <person name="Nozaki H."/>
            <person name="Takano H."/>
            <person name="Misumi O."/>
            <person name="Terasawa K."/>
            <person name="Matsuzaki M."/>
            <person name="Maruyama S."/>
            <person name="Nishida K."/>
            <person name="Yagisawa F."/>
            <person name="Yoshida Y."/>
            <person name="Fujiwara T."/>
            <person name="Takio S."/>
            <person name="Tamura K."/>
            <person name="Chung S.J."/>
            <person name="Nakamura S."/>
            <person name="Kuroiwa H."/>
            <person name="Tanaka K."/>
            <person name="Sato N."/>
            <person name="Kuroiwa T."/>
        </authorList>
    </citation>
    <scope>NUCLEOTIDE SEQUENCE [LARGE SCALE GENOMIC DNA]</scope>
    <source>
        <strain evidence="10 11">10D</strain>
    </source>
</reference>
<keyword evidence="11" id="KW-1185">Reference proteome</keyword>
<comment type="similarity">
    <text evidence="2">Belongs to the Tim44 family.</text>
</comment>
<name>M1URW8_CYAM1</name>
<accession>M1URW8</accession>
<dbReference type="InterPro" id="IPR039544">
    <property type="entry name" value="Tim44-like"/>
</dbReference>
<dbReference type="Pfam" id="PF04280">
    <property type="entry name" value="Tim44"/>
    <property type="match status" value="1"/>
</dbReference>
<protein>
    <submittedName>
        <fullName evidence="10">Similar to mitochondrial presequence translocase subunit Tim44</fullName>
    </submittedName>
</protein>
<dbReference type="GO" id="GO:0005743">
    <property type="term" value="C:mitochondrial inner membrane"/>
    <property type="evidence" value="ECO:0007669"/>
    <property type="project" value="UniProtKB-SubCell"/>
</dbReference>
<proteinExistence type="inferred from homology"/>
<evidence type="ECO:0000256" key="3">
    <source>
        <dbReference type="ARBA" id="ARBA00022792"/>
    </source>
</evidence>
<evidence type="ECO:0000313" key="10">
    <source>
        <dbReference type="EMBL" id="BAM80361.1"/>
    </source>
</evidence>
<dbReference type="GO" id="GO:0051087">
    <property type="term" value="F:protein-folding chaperone binding"/>
    <property type="evidence" value="ECO:0007669"/>
    <property type="project" value="TreeGrafter"/>
</dbReference>
<gene>
    <name evidence="10" type="ORF">CYME_CMJ253C</name>
</gene>
<evidence type="ECO:0000259" key="9">
    <source>
        <dbReference type="SMART" id="SM00978"/>
    </source>
</evidence>
<dbReference type="InterPro" id="IPR032710">
    <property type="entry name" value="NTF2-like_dom_sf"/>
</dbReference>
<feature type="domain" description="Tim44-like" evidence="9">
    <location>
        <begin position="257"/>
        <end position="420"/>
    </location>
</feature>